<evidence type="ECO:0000259" key="3">
    <source>
        <dbReference type="PROSITE" id="PS50977"/>
    </source>
</evidence>
<accession>A0ABV2CS96</accession>
<protein>
    <submittedName>
        <fullName evidence="4">TetR/AcrR family transcriptional regulator</fullName>
    </submittedName>
</protein>
<keyword evidence="5" id="KW-1185">Reference proteome</keyword>
<dbReference type="PROSITE" id="PS50977">
    <property type="entry name" value="HTH_TETR_2"/>
    <property type="match status" value="1"/>
</dbReference>
<reference evidence="4 5" key="1">
    <citation type="submission" date="2024-07" db="EMBL/GenBank/DDBJ databases">
        <title>Uliginosibacterium paludis KCTC:42655.</title>
        <authorList>
            <person name="Kim M.K."/>
        </authorList>
    </citation>
    <scope>NUCLEOTIDE SEQUENCE [LARGE SCALE GENOMIC DNA]</scope>
    <source>
        <strain evidence="4 5">KCTC 42655</strain>
    </source>
</reference>
<gene>
    <name evidence="4" type="ORF">ABVT11_12625</name>
</gene>
<dbReference type="InterPro" id="IPR009057">
    <property type="entry name" value="Homeodomain-like_sf"/>
</dbReference>
<keyword evidence="1 2" id="KW-0238">DNA-binding</keyword>
<dbReference type="InterPro" id="IPR050109">
    <property type="entry name" value="HTH-type_TetR-like_transc_reg"/>
</dbReference>
<dbReference type="PANTHER" id="PTHR30055:SF239">
    <property type="entry name" value="TRANSCRIPTIONAL REGULATORY PROTEIN"/>
    <property type="match status" value="1"/>
</dbReference>
<dbReference type="Gene3D" id="1.10.10.60">
    <property type="entry name" value="Homeodomain-like"/>
    <property type="match status" value="1"/>
</dbReference>
<dbReference type="PRINTS" id="PR00455">
    <property type="entry name" value="HTHTETR"/>
</dbReference>
<dbReference type="Pfam" id="PF00440">
    <property type="entry name" value="TetR_N"/>
    <property type="match status" value="1"/>
</dbReference>
<dbReference type="EMBL" id="JBEWLZ010000006">
    <property type="protein sequence ID" value="MET1490673.1"/>
    <property type="molecule type" value="Genomic_DNA"/>
</dbReference>
<dbReference type="RefSeq" id="WP_345927550.1">
    <property type="nucleotide sequence ID" value="NZ_JBDIVF010000004.1"/>
</dbReference>
<evidence type="ECO:0000313" key="4">
    <source>
        <dbReference type="EMBL" id="MET1490673.1"/>
    </source>
</evidence>
<feature type="DNA-binding region" description="H-T-H motif" evidence="2">
    <location>
        <begin position="39"/>
        <end position="58"/>
    </location>
</feature>
<evidence type="ECO:0000313" key="5">
    <source>
        <dbReference type="Proteomes" id="UP001548590"/>
    </source>
</evidence>
<proteinExistence type="predicted"/>
<sequence length="199" mass="22223">MSSQDTASPTASTRSALDRDAWIRFATGVLAEEGLEGLRVEVLARRLKVTKGSFYWHFRDRQALLNAIATQWRDERIGELSSQVAVAPEQAMPQLHRIIDTYANQPNFSRMKLELAIRDWARRDPLVASVVEAVDQARLLNATRLFELAGFPPAHAHTRALLLFTHVFGLSMMMFERSIASEIAASHSAIAALITRPAD</sequence>
<comment type="caution">
    <text evidence="4">The sequence shown here is derived from an EMBL/GenBank/DDBJ whole genome shotgun (WGS) entry which is preliminary data.</text>
</comment>
<name>A0ABV2CS96_9RHOO</name>
<feature type="domain" description="HTH tetR-type" evidence="3">
    <location>
        <begin position="16"/>
        <end position="76"/>
    </location>
</feature>
<evidence type="ECO:0000256" key="2">
    <source>
        <dbReference type="PROSITE-ProRule" id="PRU00335"/>
    </source>
</evidence>
<dbReference type="Proteomes" id="UP001548590">
    <property type="component" value="Unassembled WGS sequence"/>
</dbReference>
<evidence type="ECO:0000256" key="1">
    <source>
        <dbReference type="ARBA" id="ARBA00023125"/>
    </source>
</evidence>
<dbReference type="PANTHER" id="PTHR30055">
    <property type="entry name" value="HTH-TYPE TRANSCRIPTIONAL REGULATOR RUTR"/>
    <property type="match status" value="1"/>
</dbReference>
<organism evidence="4 5">
    <name type="scientific">Uliginosibacterium paludis</name>
    <dbReference type="NCBI Taxonomy" id="1615952"/>
    <lineage>
        <taxon>Bacteria</taxon>
        <taxon>Pseudomonadati</taxon>
        <taxon>Pseudomonadota</taxon>
        <taxon>Betaproteobacteria</taxon>
        <taxon>Rhodocyclales</taxon>
        <taxon>Zoogloeaceae</taxon>
        <taxon>Uliginosibacterium</taxon>
    </lineage>
</organism>
<dbReference type="SUPFAM" id="SSF46689">
    <property type="entry name" value="Homeodomain-like"/>
    <property type="match status" value="1"/>
</dbReference>
<dbReference type="InterPro" id="IPR001647">
    <property type="entry name" value="HTH_TetR"/>
</dbReference>